<dbReference type="Proteomes" id="UP000235145">
    <property type="component" value="Unassembled WGS sequence"/>
</dbReference>
<evidence type="ECO:0000313" key="2">
    <source>
        <dbReference type="Proteomes" id="UP000235145"/>
    </source>
</evidence>
<evidence type="ECO:0000313" key="1">
    <source>
        <dbReference type="EMBL" id="KAJ0205565.1"/>
    </source>
</evidence>
<organism evidence="1 2">
    <name type="scientific">Lactuca sativa</name>
    <name type="common">Garden lettuce</name>
    <dbReference type="NCBI Taxonomy" id="4236"/>
    <lineage>
        <taxon>Eukaryota</taxon>
        <taxon>Viridiplantae</taxon>
        <taxon>Streptophyta</taxon>
        <taxon>Embryophyta</taxon>
        <taxon>Tracheophyta</taxon>
        <taxon>Spermatophyta</taxon>
        <taxon>Magnoliopsida</taxon>
        <taxon>eudicotyledons</taxon>
        <taxon>Gunneridae</taxon>
        <taxon>Pentapetalae</taxon>
        <taxon>asterids</taxon>
        <taxon>campanulids</taxon>
        <taxon>Asterales</taxon>
        <taxon>Asteraceae</taxon>
        <taxon>Cichorioideae</taxon>
        <taxon>Cichorieae</taxon>
        <taxon>Lactucinae</taxon>
        <taxon>Lactuca</taxon>
    </lineage>
</organism>
<name>A0A9R1VG56_LACSA</name>
<dbReference type="EMBL" id="NBSK02000005">
    <property type="protein sequence ID" value="KAJ0205565.1"/>
    <property type="molecule type" value="Genomic_DNA"/>
</dbReference>
<evidence type="ECO:0008006" key="3">
    <source>
        <dbReference type="Google" id="ProtNLM"/>
    </source>
</evidence>
<keyword evidence="2" id="KW-1185">Reference proteome</keyword>
<proteinExistence type="predicted"/>
<comment type="caution">
    <text evidence="1">The sequence shown here is derived from an EMBL/GenBank/DDBJ whole genome shotgun (WGS) entry which is preliminary data.</text>
</comment>
<sequence length="215" mass="24869">MARFPNKLEFQLMASSSSISSSRNPHLQITNFRHSSSSANMCGCDKPAKERTSLKYHNPGHQFWNCQNSLVVDFVNNFKDDELPEGCYKSLIRSLKEKLNMKEELVELVMLRTKVHEQEYLLSKEKEVVMNLDNEVLAEKEHVLNFHIPKIVSIFHTINTGVVIINFIMFFIKPPPPNSIPIMVNINRNYVMCVICIKNKSNIIYIIKKRSNVIT</sequence>
<accession>A0A9R1VG56</accession>
<dbReference type="AlphaFoldDB" id="A0A9R1VG56"/>
<gene>
    <name evidence="1" type="ORF">LSAT_V11C500279430</name>
</gene>
<protein>
    <recommendedName>
        <fullName evidence="3">Zinc finger GRF-type domain-containing protein</fullName>
    </recommendedName>
</protein>
<reference evidence="1 2" key="1">
    <citation type="journal article" date="2017" name="Nat. Commun.">
        <title>Genome assembly with in vitro proximity ligation data and whole-genome triplication in lettuce.</title>
        <authorList>
            <person name="Reyes-Chin-Wo S."/>
            <person name="Wang Z."/>
            <person name="Yang X."/>
            <person name="Kozik A."/>
            <person name="Arikit S."/>
            <person name="Song C."/>
            <person name="Xia L."/>
            <person name="Froenicke L."/>
            <person name="Lavelle D.O."/>
            <person name="Truco M.J."/>
            <person name="Xia R."/>
            <person name="Zhu S."/>
            <person name="Xu C."/>
            <person name="Xu H."/>
            <person name="Xu X."/>
            <person name="Cox K."/>
            <person name="Korf I."/>
            <person name="Meyers B.C."/>
            <person name="Michelmore R.W."/>
        </authorList>
    </citation>
    <scope>NUCLEOTIDE SEQUENCE [LARGE SCALE GENOMIC DNA]</scope>
    <source>
        <strain evidence="2">cv. Salinas</strain>
        <tissue evidence="1">Seedlings</tissue>
    </source>
</reference>